<evidence type="ECO:0000259" key="3">
    <source>
        <dbReference type="PROSITE" id="PS50006"/>
    </source>
</evidence>
<dbReference type="InterPro" id="IPR008984">
    <property type="entry name" value="SMAD_FHA_dom_sf"/>
</dbReference>
<feature type="region of interest" description="Disordered" evidence="1">
    <location>
        <begin position="380"/>
        <end position="455"/>
    </location>
</feature>
<protein>
    <submittedName>
        <fullName evidence="4">FHA domain-containing protein</fullName>
    </submittedName>
</protein>
<feature type="compositionally biased region" description="Low complexity" evidence="1">
    <location>
        <begin position="402"/>
        <end position="413"/>
    </location>
</feature>
<comment type="caution">
    <text evidence="4">The sequence shown here is derived from an EMBL/GenBank/DDBJ whole genome shotgun (WGS) entry which is preliminary data.</text>
</comment>
<dbReference type="SUPFAM" id="SSF49879">
    <property type="entry name" value="SMAD/FHA domain"/>
    <property type="match status" value="1"/>
</dbReference>
<dbReference type="PROSITE" id="PS50006">
    <property type="entry name" value="FHA_DOMAIN"/>
    <property type="match status" value="1"/>
</dbReference>
<dbReference type="InterPro" id="IPR000253">
    <property type="entry name" value="FHA_dom"/>
</dbReference>
<dbReference type="EMBL" id="JAHQCR010000090">
    <property type="protein sequence ID" value="MBU9724259.1"/>
    <property type="molecule type" value="Genomic_DNA"/>
</dbReference>
<accession>A0ABS6K288</accession>
<keyword evidence="2" id="KW-1133">Transmembrane helix</keyword>
<dbReference type="Gene3D" id="2.60.200.20">
    <property type="match status" value="1"/>
</dbReference>
<feature type="compositionally biased region" description="Low complexity" evidence="1">
    <location>
        <begin position="429"/>
        <end position="455"/>
    </location>
</feature>
<dbReference type="InterPro" id="IPR045962">
    <property type="entry name" value="DUF6382"/>
</dbReference>
<evidence type="ECO:0000313" key="5">
    <source>
        <dbReference type="Proteomes" id="UP000790580"/>
    </source>
</evidence>
<feature type="region of interest" description="Disordered" evidence="1">
    <location>
        <begin position="194"/>
        <end position="314"/>
    </location>
</feature>
<dbReference type="InterPro" id="IPR050923">
    <property type="entry name" value="Cell_Proc_Reg/RNA_Proc"/>
</dbReference>
<dbReference type="Pfam" id="PF00498">
    <property type="entry name" value="FHA"/>
    <property type="match status" value="1"/>
</dbReference>
<feature type="transmembrane region" description="Helical" evidence="2">
    <location>
        <begin position="319"/>
        <end position="336"/>
    </location>
</feature>
<name>A0ABS6K288_9BACI</name>
<sequence length="595" mass="66184">MNQTIYQLQYDFEQQNGNYLVLFQNGENQIHSNDLAKIQVKMLLANPVENLLPLEVEEMDFNVKFYYNFGSKKMLSHVLRETKLTIHQYYTLLFNIVTALEKSKEYMLTEQNYILNENFIFVEGDVTDVHLIYLPMNQVPEKPSIVDELRNLVINLMSHIKELQGDGVQNILAYLSDPNFKLDELKSKLDALRNQSPAKSQGMPASQQVQRQAVQSQTPPVQPQQPQVNVQQPTTASAKPAPQPGANQGGAEEGRKAPHPALKKKKRPQQQQNIDAGANKPNQGSPKKKQAAPVKKQPVNKVTSTGNAAGSEPKKPSKIVVFALMIIAIAVSWKLFEMNPVEGMLYISSGLSLLAMTGAYYFLTVHGQKNVGSIVDGEDGLEEESVQQPAKKKKPLKRKQQQEAATTPPAQAPNYLDQGNAINEPIQRQQPAQPQQPVQQPVQQQAVQQQQTAAAVNEDSYFDNLQNQTMLMSEPEQEADATMVLDESPVDAAPNTPIPYLEVVKNGATEKVKLNQSPFIVGRNPESVNYIETIAGISRIHCEFEISDGKVALRDLGSKNGTELNGEKLVPYKLHLLNDGDQIKLGKANYTFKMG</sequence>
<evidence type="ECO:0000313" key="4">
    <source>
        <dbReference type="EMBL" id="MBU9724259.1"/>
    </source>
</evidence>
<feature type="compositionally biased region" description="Polar residues" evidence="1">
    <location>
        <begin position="269"/>
        <end position="285"/>
    </location>
</feature>
<dbReference type="PANTHER" id="PTHR23308">
    <property type="entry name" value="NUCLEAR INHIBITOR OF PROTEIN PHOSPHATASE-1"/>
    <property type="match status" value="1"/>
</dbReference>
<keyword evidence="2" id="KW-0812">Transmembrane</keyword>
<keyword evidence="5" id="KW-1185">Reference proteome</keyword>
<dbReference type="CDD" id="cd00060">
    <property type="entry name" value="FHA"/>
    <property type="match status" value="1"/>
</dbReference>
<dbReference type="SMART" id="SM00240">
    <property type="entry name" value="FHA"/>
    <property type="match status" value="1"/>
</dbReference>
<dbReference type="Proteomes" id="UP000790580">
    <property type="component" value="Unassembled WGS sequence"/>
</dbReference>
<dbReference type="Pfam" id="PF19909">
    <property type="entry name" value="DUF6382"/>
    <property type="match status" value="1"/>
</dbReference>
<reference evidence="4 5" key="1">
    <citation type="submission" date="2021-06" db="EMBL/GenBank/DDBJ databases">
        <title>Bacillus sp. RD4P76, an endophyte from a halophyte.</title>
        <authorList>
            <person name="Sun J.-Q."/>
        </authorList>
    </citation>
    <scope>NUCLEOTIDE SEQUENCE [LARGE SCALE GENOMIC DNA]</scope>
    <source>
        <strain evidence="4 5">JCM 17098</strain>
    </source>
</reference>
<gene>
    <name evidence="4" type="ORF">KS407_22810</name>
</gene>
<evidence type="ECO:0000256" key="2">
    <source>
        <dbReference type="SAM" id="Phobius"/>
    </source>
</evidence>
<evidence type="ECO:0000256" key="1">
    <source>
        <dbReference type="SAM" id="MobiDB-lite"/>
    </source>
</evidence>
<feature type="compositionally biased region" description="Low complexity" evidence="1">
    <location>
        <begin position="205"/>
        <end position="235"/>
    </location>
</feature>
<feature type="domain" description="FHA" evidence="3">
    <location>
        <begin position="519"/>
        <end position="569"/>
    </location>
</feature>
<feature type="compositionally biased region" description="Basic residues" evidence="1">
    <location>
        <begin position="390"/>
        <end position="399"/>
    </location>
</feature>
<feature type="transmembrane region" description="Helical" evidence="2">
    <location>
        <begin position="343"/>
        <end position="363"/>
    </location>
</feature>
<feature type="compositionally biased region" description="Basic residues" evidence="1">
    <location>
        <begin position="257"/>
        <end position="268"/>
    </location>
</feature>
<dbReference type="RefSeq" id="WP_088076927.1">
    <property type="nucleotide sequence ID" value="NZ_JAHQCR010000090.1"/>
</dbReference>
<organism evidence="4 5">
    <name type="scientific">Evansella alkalicola</name>
    <dbReference type="NCBI Taxonomy" id="745819"/>
    <lineage>
        <taxon>Bacteria</taxon>
        <taxon>Bacillati</taxon>
        <taxon>Bacillota</taxon>
        <taxon>Bacilli</taxon>
        <taxon>Bacillales</taxon>
        <taxon>Bacillaceae</taxon>
        <taxon>Evansella</taxon>
    </lineage>
</organism>
<proteinExistence type="predicted"/>
<keyword evidence="2" id="KW-0472">Membrane</keyword>